<feature type="domain" description="HTH araC/xylS-type" evidence="4">
    <location>
        <begin position="191"/>
        <end position="289"/>
    </location>
</feature>
<dbReference type="GO" id="GO:0043565">
    <property type="term" value="F:sequence-specific DNA binding"/>
    <property type="evidence" value="ECO:0007669"/>
    <property type="project" value="InterPro"/>
</dbReference>
<keyword evidence="3" id="KW-0804">Transcription</keyword>
<dbReference type="SMART" id="SM00342">
    <property type="entry name" value="HTH_ARAC"/>
    <property type="match status" value="1"/>
</dbReference>
<dbReference type="InterPro" id="IPR050204">
    <property type="entry name" value="AraC_XylS_family_regulators"/>
</dbReference>
<dbReference type="Proteomes" id="UP000285710">
    <property type="component" value="Unassembled WGS sequence"/>
</dbReference>
<dbReference type="EMBL" id="SAUW01000037">
    <property type="protein sequence ID" value="RWR05401.1"/>
    <property type="molecule type" value="Genomic_DNA"/>
</dbReference>
<dbReference type="PROSITE" id="PS01124">
    <property type="entry name" value="HTH_ARAC_FAMILY_2"/>
    <property type="match status" value="1"/>
</dbReference>
<reference evidence="5 6" key="2">
    <citation type="submission" date="2019-01" db="EMBL/GenBank/DDBJ databases">
        <authorList>
            <person name="Li Y."/>
        </authorList>
    </citation>
    <scope>NUCLEOTIDE SEQUENCE [LARGE SCALE GENOMIC DNA]</scope>
    <source>
        <strain evidence="5 6">2D-5</strain>
    </source>
</reference>
<evidence type="ECO:0000256" key="3">
    <source>
        <dbReference type="ARBA" id="ARBA00023163"/>
    </source>
</evidence>
<organism evidence="5 6">
    <name type="scientific">Paenirhodobacter populi</name>
    <dbReference type="NCBI Taxonomy" id="2306993"/>
    <lineage>
        <taxon>Bacteria</taxon>
        <taxon>Pseudomonadati</taxon>
        <taxon>Pseudomonadota</taxon>
        <taxon>Alphaproteobacteria</taxon>
        <taxon>Rhodobacterales</taxon>
        <taxon>Rhodobacter group</taxon>
        <taxon>Paenirhodobacter</taxon>
    </lineage>
</organism>
<comment type="caution">
    <text evidence="5">The sequence shown here is derived from an EMBL/GenBank/DDBJ whole genome shotgun (WGS) entry which is preliminary data.</text>
</comment>
<dbReference type="SUPFAM" id="SSF46689">
    <property type="entry name" value="Homeodomain-like"/>
    <property type="match status" value="2"/>
</dbReference>
<evidence type="ECO:0000256" key="2">
    <source>
        <dbReference type="ARBA" id="ARBA00023125"/>
    </source>
</evidence>
<protein>
    <submittedName>
        <fullName evidence="5">AraC family transcriptional regulator</fullName>
    </submittedName>
</protein>
<reference evidence="5 6" key="1">
    <citation type="submission" date="2019-01" db="EMBL/GenBank/DDBJ databases">
        <title>Sinorhodobacter populi sp. nov. isolated from the symptomatic bark tissue of Populus euramericana canker.</title>
        <authorList>
            <person name="Xu G."/>
        </authorList>
    </citation>
    <scope>NUCLEOTIDE SEQUENCE [LARGE SCALE GENOMIC DNA]</scope>
    <source>
        <strain evidence="5 6">2D-5</strain>
    </source>
</reference>
<dbReference type="AlphaFoldDB" id="A0A443IKW0"/>
<accession>A0A443IKW0</accession>
<dbReference type="InterPro" id="IPR018062">
    <property type="entry name" value="HTH_AraC-typ_CS"/>
</dbReference>
<dbReference type="Gene3D" id="1.10.10.60">
    <property type="entry name" value="Homeodomain-like"/>
    <property type="match status" value="2"/>
</dbReference>
<evidence type="ECO:0000259" key="4">
    <source>
        <dbReference type="PROSITE" id="PS01124"/>
    </source>
</evidence>
<keyword evidence="6" id="KW-1185">Reference proteome</keyword>
<dbReference type="PANTHER" id="PTHR46796:SF14">
    <property type="entry name" value="TRANSCRIPTIONAL REGULATORY PROTEIN"/>
    <property type="match status" value="1"/>
</dbReference>
<dbReference type="InterPro" id="IPR018060">
    <property type="entry name" value="HTH_AraC"/>
</dbReference>
<name>A0A443IKW0_9RHOB</name>
<evidence type="ECO:0000313" key="6">
    <source>
        <dbReference type="Proteomes" id="UP000285710"/>
    </source>
</evidence>
<proteinExistence type="predicted"/>
<dbReference type="Pfam" id="PF12833">
    <property type="entry name" value="HTH_18"/>
    <property type="match status" value="1"/>
</dbReference>
<keyword evidence="2" id="KW-0238">DNA-binding</keyword>
<gene>
    <name evidence="5" type="ORF">D2T33_19900</name>
</gene>
<sequence>MSFRPNMTAIIEGLTLRLPLQWRALDGMVIDLWNAQGTAGGRGYYLSPDPRIVIFLDDVGDTMQRAGNGTRQDWAPLGRISYVPAGMPIWSHLIADGALRHLDLHFDARILQAWLAPDFGSAAAVQTIRRPVMLERAAEIEALAALLVAEVRRPAQHDVYVQSLVRGVVAALLTTPETATASTPLTPAQLHRVTLHLEGNLHRRVPAAELAEAAGLSESWFAHAFKRTTRETPLQWQMRRRIERAQQALSDPKTSVAEVAAMTGFADQSHLTRVFRTYTGSTPAVWRRSAAG</sequence>
<keyword evidence="1" id="KW-0805">Transcription regulation</keyword>
<dbReference type="PANTHER" id="PTHR46796">
    <property type="entry name" value="HTH-TYPE TRANSCRIPTIONAL ACTIVATOR RHAS-RELATED"/>
    <property type="match status" value="1"/>
</dbReference>
<dbReference type="PROSITE" id="PS00041">
    <property type="entry name" value="HTH_ARAC_FAMILY_1"/>
    <property type="match status" value="1"/>
</dbReference>
<dbReference type="InterPro" id="IPR009057">
    <property type="entry name" value="Homeodomain-like_sf"/>
</dbReference>
<evidence type="ECO:0000313" key="5">
    <source>
        <dbReference type="EMBL" id="RWR05401.1"/>
    </source>
</evidence>
<evidence type="ECO:0000256" key="1">
    <source>
        <dbReference type="ARBA" id="ARBA00023015"/>
    </source>
</evidence>
<dbReference type="GO" id="GO:0003700">
    <property type="term" value="F:DNA-binding transcription factor activity"/>
    <property type="evidence" value="ECO:0007669"/>
    <property type="project" value="InterPro"/>
</dbReference>